<dbReference type="AlphaFoldDB" id="A0A4Q7EES4"/>
<reference evidence="2 3" key="1">
    <citation type="submission" date="2018-11" db="EMBL/GenBank/DDBJ databases">
        <title>Whole genome sequencing of an environmental sample.</title>
        <authorList>
            <person name="Sarangi A.N."/>
            <person name="Singh D."/>
            <person name="Tripathy S."/>
        </authorList>
    </citation>
    <scope>NUCLEOTIDE SEQUENCE [LARGE SCALE GENOMIC DNA]</scope>
    <source>
        <strain evidence="2 3">Lakshadweep</strain>
    </source>
</reference>
<sequence>MISFLITVVVLAISLWLVSLLPTGVEVDSPVKALLGGAIIGALNGLYHFLPQGLRTFGAIISLGLIPLIISIVVFGLAAMLVDGFRLKWGVMSAILGAFALTIVNSILTWILTSIGLLA</sequence>
<organism evidence="2 3">
    <name type="scientific">Leptolyngbya iicbica LK</name>
    <dbReference type="NCBI Taxonomy" id="2294035"/>
    <lineage>
        <taxon>Bacteria</taxon>
        <taxon>Bacillati</taxon>
        <taxon>Cyanobacteriota</taxon>
        <taxon>Cyanophyceae</taxon>
        <taxon>Leptolyngbyales</taxon>
        <taxon>Leptolyngbyaceae</taxon>
        <taxon>Leptolyngbya group</taxon>
        <taxon>Leptolyngbya</taxon>
        <taxon>Leptolyngbya iicbica</taxon>
    </lineage>
</organism>
<dbReference type="Proteomes" id="UP000292459">
    <property type="component" value="Unassembled WGS sequence"/>
</dbReference>
<feature type="transmembrane region" description="Helical" evidence="1">
    <location>
        <begin position="57"/>
        <end position="82"/>
    </location>
</feature>
<dbReference type="PANTHER" id="PTHR37309:SF1">
    <property type="entry name" value="SLR0284 PROTEIN"/>
    <property type="match status" value="1"/>
</dbReference>
<dbReference type="Pfam" id="PF04020">
    <property type="entry name" value="Phage_holin_4_2"/>
    <property type="match status" value="1"/>
</dbReference>
<feature type="transmembrane region" description="Helical" evidence="1">
    <location>
        <begin position="94"/>
        <end position="118"/>
    </location>
</feature>
<evidence type="ECO:0000313" key="3">
    <source>
        <dbReference type="Proteomes" id="UP000292459"/>
    </source>
</evidence>
<dbReference type="PANTHER" id="PTHR37309">
    <property type="entry name" value="SLR0284 PROTEIN"/>
    <property type="match status" value="1"/>
</dbReference>
<keyword evidence="1" id="KW-0472">Membrane</keyword>
<name>A0A4Q7EES4_9CYAN</name>
<keyword evidence="1" id="KW-0812">Transmembrane</keyword>
<evidence type="ECO:0000313" key="2">
    <source>
        <dbReference type="EMBL" id="RZM79805.1"/>
    </source>
</evidence>
<comment type="caution">
    <text evidence="2">The sequence shown here is derived from an EMBL/GenBank/DDBJ whole genome shotgun (WGS) entry which is preliminary data.</text>
</comment>
<protein>
    <submittedName>
        <fullName evidence="2">Phage holin family protein</fullName>
    </submittedName>
</protein>
<keyword evidence="3" id="KW-1185">Reference proteome</keyword>
<proteinExistence type="predicted"/>
<keyword evidence="1" id="KW-1133">Transmembrane helix</keyword>
<dbReference type="EMBL" id="QVFV01000002">
    <property type="protein sequence ID" value="RZM79805.1"/>
    <property type="molecule type" value="Genomic_DNA"/>
</dbReference>
<accession>A0A4Q7EES4</accession>
<dbReference type="OrthoDB" id="516102at2"/>
<gene>
    <name evidence="2" type="ORF">DYY88_07250</name>
</gene>
<evidence type="ECO:0000256" key="1">
    <source>
        <dbReference type="SAM" id="Phobius"/>
    </source>
</evidence>
<dbReference type="InterPro" id="IPR007165">
    <property type="entry name" value="Phage_holin_4_2"/>
</dbReference>
<feature type="transmembrane region" description="Helical" evidence="1">
    <location>
        <begin position="30"/>
        <end position="50"/>
    </location>
</feature>